<sequence length="114" mass="12520">MPAGQEKAGQPPAPVQATRRRPLPPSPPSWNRHTDCSLDLTLGVGVALIFQQVDIFFLTAVDGHAHRPGASKHRRVLDRHVVGHVVRGRCACSVRPHVRPRYGDSRPGQTRSGR</sequence>
<feature type="region of interest" description="Disordered" evidence="1">
    <location>
        <begin position="1"/>
        <end position="34"/>
    </location>
</feature>
<proteinExistence type="predicted"/>
<organism evidence="2">
    <name type="scientific">uncultured marine microorganism HF4000_009L19</name>
    <dbReference type="NCBI Taxonomy" id="455516"/>
    <lineage>
        <taxon>unclassified sequences</taxon>
        <taxon>environmental samples</taxon>
    </lineage>
</organism>
<accession>B3T1F0</accession>
<dbReference type="AlphaFoldDB" id="B3T1F0"/>
<protein>
    <submittedName>
        <fullName evidence="2">Uncharacterized protein</fullName>
    </submittedName>
</protein>
<dbReference type="EMBL" id="EU016575">
    <property type="protein sequence ID" value="ABZ06410.1"/>
    <property type="molecule type" value="Genomic_DNA"/>
</dbReference>
<evidence type="ECO:0000313" key="2">
    <source>
        <dbReference type="EMBL" id="ABZ06410.1"/>
    </source>
</evidence>
<gene>
    <name evidence="2" type="ORF">ALOHA_HF4000009L19ctg1g6</name>
</gene>
<reference evidence="2" key="1">
    <citation type="journal article" date="2008" name="ISME J.">
        <title>Genomic patterns of recombination, clonal divergence and environment in marine microbial populations.</title>
        <authorList>
            <person name="Konstantinidis K.T."/>
            <person name="Delong E.F."/>
        </authorList>
    </citation>
    <scope>NUCLEOTIDE SEQUENCE</scope>
</reference>
<name>B3T1F0_9ZZZZ</name>
<evidence type="ECO:0000256" key="1">
    <source>
        <dbReference type="SAM" id="MobiDB-lite"/>
    </source>
</evidence>